<feature type="compositionally biased region" description="Basic and acidic residues" evidence="7">
    <location>
        <begin position="95"/>
        <end position="106"/>
    </location>
</feature>
<accession>A0A1J5Q8V7</accession>
<dbReference type="InterPro" id="IPR025713">
    <property type="entry name" value="MotB-like_N_dom"/>
</dbReference>
<evidence type="ECO:0000256" key="8">
    <source>
        <dbReference type="SAM" id="Phobius"/>
    </source>
</evidence>
<dbReference type="SUPFAM" id="SSF103088">
    <property type="entry name" value="OmpA-like"/>
    <property type="match status" value="1"/>
</dbReference>
<dbReference type="InterPro" id="IPR006665">
    <property type="entry name" value="OmpA-like"/>
</dbReference>
<protein>
    <submittedName>
        <fullName evidence="10">Motility protein B</fullName>
    </submittedName>
</protein>
<gene>
    <name evidence="10" type="primary">motB_23</name>
    <name evidence="10" type="ORF">GALL_444450</name>
</gene>
<feature type="region of interest" description="Disordered" evidence="7">
    <location>
        <begin position="255"/>
        <end position="282"/>
    </location>
</feature>
<dbReference type="InterPro" id="IPR036737">
    <property type="entry name" value="OmpA-like_sf"/>
</dbReference>
<keyword evidence="5 8" id="KW-1133">Transmembrane helix</keyword>
<sequence>MARHRKHEEHENHERWLVSYADFITLLFAFFVVMYAISSINEGKYRVMSDSIVDAFKNAPSSQKAISIPSPQDSESGKIQIQPTIDVPQPSSAQAEKEVEKEKRRENMKSVAGDLLKVMDPLVQGGQVKVTESNRGISIEINASLLFAPAQAVLNKDSINVLTAVAHVLASDTHQVQIEGHTDNLPISSTIFPSNWELSTARASSVTRLFVENGVAPGRIVVIGYADNRPVASNDTPEGRARNRRVTVMILAENEGQKTDVALDPDIKPAPAPPAAAPAAPK</sequence>
<evidence type="ECO:0000256" key="6">
    <source>
        <dbReference type="ARBA" id="ARBA00023136"/>
    </source>
</evidence>
<name>A0A1J5Q8V7_9ZZZZ</name>
<dbReference type="NCBIfam" id="NF006541">
    <property type="entry name" value="PRK09038.1"/>
    <property type="match status" value="1"/>
</dbReference>
<evidence type="ECO:0000256" key="2">
    <source>
        <dbReference type="ARBA" id="ARBA00008914"/>
    </source>
</evidence>
<keyword evidence="4 8" id="KW-0812">Transmembrane</keyword>
<evidence type="ECO:0000256" key="7">
    <source>
        <dbReference type="SAM" id="MobiDB-lite"/>
    </source>
</evidence>
<evidence type="ECO:0000256" key="1">
    <source>
        <dbReference type="ARBA" id="ARBA00004162"/>
    </source>
</evidence>
<evidence type="ECO:0000256" key="3">
    <source>
        <dbReference type="ARBA" id="ARBA00022475"/>
    </source>
</evidence>
<proteinExistence type="inferred from homology"/>
<dbReference type="Pfam" id="PF13677">
    <property type="entry name" value="MotB_plug"/>
    <property type="match status" value="1"/>
</dbReference>
<comment type="subcellular location">
    <subcellularLocation>
        <location evidence="1">Cell membrane</location>
        <topology evidence="1">Single-pass membrane protein</topology>
    </subcellularLocation>
</comment>
<feature type="transmembrane region" description="Helical" evidence="8">
    <location>
        <begin position="20"/>
        <end position="38"/>
    </location>
</feature>
<comment type="caution">
    <text evidence="10">The sequence shown here is derived from an EMBL/GenBank/DDBJ whole genome shotgun (WGS) entry which is preliminary data.</text>
</comment>
<reference evidence="10" key="1">
    <citation type="submission" date="2016-10" db="EMBL/GenBank/DDBJ databases">
        <title>Sequence of Gallionella enrichment culture.</title>
        <authorList>
            <person name="Poehlein A."/>
            <person name="Muehling M."/>
            <person name="Daniel R."/>
        </authorList>
    </citation>
    <scope>NUCLEOTIDE SEQUENCE</scope>
</reference>
<evidence type="ECO:0000256" key="5">
    <source>
        <dbReference type="ARBA" id="ARBA00022989"/>
    </source>
</evidence>
<dbReference type="Pfam" id="PF00691">
    <property type="entry name" value="OmpA"/>
    <property type="match status" value="1"/>
</dbReference>
<dbReference type="CDD" id="cd07185">
    <property type="entry name" value="OmpA_C-like"/>
    <property type="match status" value="1"/>
</dbReference>
<organism evidence="10">
    <name type="scientific">mine drainage metagenome</name>
    <dbReference type="NCBI Taxonomy" id="410659"/>
    <lineage>
        <taxon>unclassified sequences</taxon>
        <taxon>metagenomes</taxon>
        <taxon>ecological metagenomes</taxon>
    </lineage>
</organism>
<keyword evidence="6 8" id="KW-0472">Membrane</keyword>
<dbReference type="PANTHER" id="PTHR30329:SF20">
    <property type="entry name" value="EXPORTED PROTEIN"/>
    <property type="match status" value="1"/>
</dbReference>
<dbReference type="Gene3D" id="3.30.1330.60">
    <property type="entry name" value="OmpA-like domain"/>
    <property type="match status" value="1"/>
</dbReference>
<dbReference type="GO" id="GO:0005886">
    <property type="term" value="C:plasma membrane"/>
    <property type="evidence" value="ECO:0007669"/>
    <property type="project" value="UniProtKB-SubCell"/>
</dbReference>
<feature type="compositionally biased region" description="Polar residues" evidence="7">
    <location>
        <begin position="63"/>
        <end position="94"/>
    </location>
</feature>
<feature type="compositionally biased region" description="Pro residues" evidence="7">
    <location>
        <begin position="268"/>
        <end position="282"/>
    </location>
</feature>
<feature type="region of interest" description="Disordered" evidence="7">
    <location>
        <begin position="63"/>
        <end position="106"/>
    </location>
</feature>
<dbReference type="AlphaFoldDB" id="A0A1J5Q8V7"/>
<comment type="similarity">
    <text evidence="2">Belongs to the MotB family.</text>
</comment>
<evidence type="ECO:0000256" key="4">
    <source>
        <dbReference type="ARBA" id="ARBA00022692"/>
    </source>
</evidence>
<dbReference type="EMBL" id="MLJW01002692">
    <property type="protein sequence ID" value="OIQ73915.1"/>
    <property type="molecule type" value="Genomic_DNA"/>
</dbReference>
<dbReference type="PROSITE" id="PS51123">
    <property type="entry name" value="OMPA_2"/>
    <property type="match status" value="1"/>
</dbReference>
<evidence type="ECO:0000259" key="9">
    <source>
        <dbReference type="PROSITE" id="PS51123"/>
    </source>
</evidence>
<keyword evidence="3" id="KW-1003">Cell membrane</keyword>
<dbReference type="PANTHER" id="PTHR30329">
    <property type="entry name" value="STATOR ELEMENT OF FLAGELLAR MOTOR COMPLEX"/>
    <property type="match status" value="1"/>
</dbReference>
<feature type="domain" description="OmpA-like" evidence="9">
    <location>
        <begin position="135"/>
        <end position="254"/>
    </location>
</feature>
<evidence type="ECO:0000313" key="10">
    <source>
        <dbReference type="EMBL" id="OIQ73915.1"/>
    </source>
</evidence>
<dbReference type="InterPro" id="IPR050330">
    <property type="entry name" value="Bact_OuterMem_StrucFunc"/>
</dbReference>